<protein>
    <submittedName>
        <fullName evidence="4">Efflux transporter outer membrane subunit</fullName>
    </submittedName>
</protein>
<evidence type="ECO:0000256" key="1">
    <source>
        <dbReference type="ARBA" id="ARBA00007613"/>
    </source>
</evidence>
<accession>A0ABT1W254</accession>
<evidence type="ECO:0000313" key="5">
    <source>
        <dbReference type="Proteomes" id="UP001524587"/>
    </source>
</evidence>
<keyword evidence="2" id="KW-0449">Lipoprotein</keyword>
<evidence type="ECO:0000256" key="2">
    <source>
        <dbReference type="RuleBase" id="RU362097"/>
    </source>
</evidence>
<dbReference type="InterPro" id="IPR010131">
    <property type="entry name" value="MdtP/NodT-like"/>
</dbReference>
<dbReference type="NCBIfam" id="TIGR01845">
    <property type="entry name" value="outer_NodT"/>
    <property type="match status" value="1"/>
</dbReference>
<keyword evidence="2" id="KW-0732">Signal</keyword>
<comment type="caution">
    <text evidence="4">The sequence shown here is derived from an EMBL/GenBank/DDBJ whole genome shotgun (WGS) entry which is preliminary data.</text>
</comment>
<keyword evidence="2" id="KW-0564">Palmitate</keyword>
<dbReference type="RefSeq" id="WP_422862395.1">
    <property type="nucleotide sequence ID" value="NZ_JAMSKV010000001.1"/>
</dbReference>
<evidence type="ECO:0000256" key="3">
    <source>
        <dbReference type="SAM" id="MobiDB-lite"/>
    </source>
</evidence>
<comment type="subcellular location">
    <subcellularLocation>
        <location evidence="2">Cell membrane</location>
        <topology evidence="2">Lipid-anchor</topology>
    </subcellularLocation>
</comment>
<dbReference type="InterPro" id="IPR003423">
    <property type="entry name" value="OMP_efflux"/>
</dbReference>
<dbReference type="Proteomes" id="UP001524587">
    <property type="component" value="Unassembled WGS sequence"/>
</dbReference>
<feature type="region of interest" description="Disordered" evidence="3">
    <location>
        <begin position="110"/>
        <end position="132"/>
    </location>
</feature>
<name>A0ABT1W254_9PROT</name>
<dbReference type="PROSITE" id="PS51257">
    <property type="entry name" value="PROKAR_LIPOPROTEIN"/>
    <property type="match status" value="1"/>
</dbReference>
<keyword evidence="2" id="KW-1134">Transmembrane beta strand</keyword>
<dbReference type="PANTHER" id="PTHR30203:SF33">
    <property type="entry name" value="BLR4455 PROTEIN"/>
    <property type="match status" value="1"/>
</dbReference>
<reference evidence="4 5" key="1">
    <citation type="submission" date="2022-06" db="EMBL/GenBank/DDBJ databases">
        <title>Endosaccharibacter gen. nov., sp. nov., endophytic bacteria isolated from sugarcane.</title>
        <authorList>
            <person name="Pitiwittayakul N."/>
            <person name="Yukphan P."/>
            <person name="Charoenyingcharoen P."/>
            <person name="Tanasupawat S."/>
        </authorList>
    </citation>
    <scope>NUCLEOTIDE SEQUENCE [LARGE SCALE GENOMIC DNA]</scope>
    <source>
        <strain evidence="4 5">KSS8</strain>
    </source>
</reference>
<feature type="compositionally biased region" description="Basic and acidic residues" evidence="3">
    <location>
        <begin position="495"/>
        <end position="504"/>
    </location>
</feature>
<proteinExistence type="inferred from homology"/>
<keyword evidence="2" id="KW-0472">Membrane</keyword>
<feature type="region of interest" description="Disordered" evidence="3">
    <location>
        <begin position="487"/>
        <end position="515"/>
    </location>
</feature>
<sequence>MRRTVSCRGAARVAAAALLCAVSACDLAPDYQPPHYVLPDSYTGTAPFTVARPGEADAHAAWWTGFGDPTLDRLETLATANNPSLQAIAEQYTQARDLAAEARADLFPQFSAGGTTSESKRSAGRPFPGTSNGGNIAALNQIQASASWEPDFWSRIRNQTRTQKRLAQASAADLASARLSLQSELAQDYIALRGVETEMAVYRQSIQFYENAVRITTLRLQGLIASGLDVARAQSQLSAAQALLTDAEANRGILVHAIAVLVGADPITFQLPTGSVDDLRVAAVPAQVPSALLQRRPDIAAAERRMAAANSAIGISRAAFYPDISISALGGFQDTGFSLASLPNSIWSIGASAVLPLFEGGLRRAELQRAWSQYAQQRDQYRATILQAFREVQDGLLQSTQLATETRQQQNAVQAAEKAQDITLRLYTGGLTNYLDALVAQVTALSARIALVEVQTRQLQARVSLAAALGGGWSAASLPTEDAVLPFNPIAPLTGHDREPRPDGTGEPSAPRPGG</sequence>
<keyword evidence="5" id="KW-1185">Reference proteome</keyword>
<dbReference type="SUPFAM" id="SSF56954">
    <property type="entry name" value="Outer membrane efflux proteins (OEP)"/>
    <property type="match status" value="1"/>
</dbReference>
<comment type="similarity">
    <text evidence="1 2">Belongs to the outer membrane factor (OMF) (TC 1.B.17) family.</text>
</comment>
<dbReference type="Pfam" id="PF02321">
    <property type="entry name" value="OEP"/>
    <property type="match status" value="2"/>
</dbReference>
<evidence type="ECO:0000313" key="4">
    <source>
        <dbReference type="EMBL" id="MCQ8276950.1"/>
    </source>
</evidence>
<organism evidence="4 5">
    <name type="scientific">Endosaccharibacter trunci</name>
    <dbReference type="NCBI Taxonomy" id="2812733"/>
    <lineage>
        <taxon>Bacteria</taxon>
        <taxon>Pseudomonadati</taxon>
        <taxon>Pseudomonadota</taxon>
        <taxon>Alphaproteobacteria</taxon>
        <taxon>Acetobacterales</taxon>
        <taxon>Acetobacteraceae</taxon>
        <taxon>Endosaccharibacter</taxon>
    </lineage>
</organism>
<dbReference type="Gene3D" id="1.20.1600.10">
    <property type="entry name" value="Outer membrane efflux proteins (OEP)"/>
    <property type="match status" value="1"/>
</dbReference>
<dbReference type="Gene3D" id="2.20.200.10">
    <property type="entry name" value="Outer membrane efflux proteins (OEP)"/>
    <property type="match status" value="1"/>
</dbReference>
<gene>
    <name evidence="4" type="ORF">NFI95_00605</name>
</gene>
<dbReference type="PANTHER" id="PTHR30203">
    <property type="entry name" value="OUTER MEMBRANE CATION EFFLUX PROTEIN"/>
    <property type="match status" value="1"/>
</dbReference>
<feature type="signal peptide" evidence="2">
    <location>
        <begin position="1"/>
        <end position="28"/>
    </location>
</feature>
<dbReference type="EMBL" id="JAMSKV010000001">
    <property type="protein sequence ID" value="MCQ8276950.1"/>
    <property type="molecule type" value="Genomic_DNA"/>
</dbReference>
<keyword evidence="2" id="KW-0812">Transmembrane</keyword>
<feature type="chain" id="PRO_5044983274" evidence="2">
    <location>
        <begin position="29"/>
        <end position="515"/>
    </location>
</feature>